<dbReference type="PANTHER" id="PTHR43364:SF4">
    <property type="entry name" value="NAD(P)-LINKED OXIDOREDUCTASE SUPERFAMILY PROTEIN"/>
    <property type="match status" value="1"/>
</dbReference>
<reference evidence="4" key="1">
    <citation type="journal article" date="2019" name="Int. J. Syst. Evol. Microbiol.">
        <title>The Global Catalogue of Microorganisms (GCM) 10K type strain sequencing project: providing services to taxonomists for standard genome sequencing and annotation.</title>
        <authorList>
            <consortium name="The Broad Institute Genomics Platform"/>
            <consortium name="The Broad Institute Genome Sequencing Center for Infectious Disease"/>
            <person name="Wu L."/>
            <person name="Ma J."/>
        </authorList>
    </citation>
    <scope>NUCLEOTIDE SEQUENCE [LARGE SCALE GENOMIC DNA]</scope>
    <source>
        <strain evidence="4">NBRC 110107</strain>
    </source>
</reference>
<dbReference type="Pfam" id="PF00248">
    <property type="entry name" value="Aldo_ket_red"/>
    <property type="match status" value="1"/>
</dbReference>
<evidence type="ECO:0000313" key="3">
    <source>
        <dbReference type="EMBL" id="GLS00186.1"/>
    </source>
</evidence>
<sequence>MEYVRLGGGLEVSRFGFGGCPLGGHGWGDTDEQRLKAAINAAFDAGVTLFDTADIYGLGKSEALLGEVLEARRDEVVFATKFGVRRNGETTFHDNSAAWVRSSVEGSLKRLRTDRIDLYQLHYWDQTTPLPDIVDTLQDLMRQGKIRAFGVTNLDPREISSDPVEGLVSFSMEYNLIHRERCAEIRAIEAGGLTFLSWGSLAQGALSGKYSADTTFDPNDRRSRDAYSAFHGEGKARREEAVALLRTLAPKYPGRTVAQLAVRWILDTHPTSVTLIGMKSPEQVSDMSGAFDWSLSAEDLMQLSALGSAARNPASTGSA</sequence>
<name>A0ABQ6BDZ6_9CAUL</name>
<keyword evidence="1" id="KW-0560">Oxidoreductase</keyword>
<protein>
    <submittedName>
        <fullName evidence="3">Oxidoreductase</fullName>
    </submittedName>
</protein>
<evidence type="ECO:0000259" key="2">
    <source>
        <dbReference type="Pfam" id="PF00248"/>
    </source>
</evidence>
<dbReference type="CDD" id="cd19084">
    <property type="entry name" value="AKR_AKR11B1-like"/>
    <property type="match status" value="1"/>
</dbReference>
<dbReference type="Proteomes" id="UP001156921">
    <property type="component" value="Unassembled WGS sequence"/>
</dbReference>
<feature type="domain" description="NADP-dependent oxidoreductase" evidence="2">
    <location>
        <begin position="16"/>
        <end position="305"/>
    </location>
</feature>
<dbReference type="InterPro" id="IPR036812">
    <property type="entry name" value="NAD(P)_OxRdtase_dom_sf"/>
</dbReference>
<gene>
    <name evidence="3" type="ORF">GCM10007859_01900</name>
</gene>
<dbReference type="Gene3D" id="3.20.20.100">
    <property type="entry name" value="NADP-dependent oxidoreductase domain"/>
    <property type="match status" value="1"/>
</dbReference>
<evidence type="ECO:0000313" key="4">
    <source>
        <dbReference type="Proteomes" id="UP001156921"/>
    </source>
</evidence>
<dbReference type="InterPro" id="IPR023210">
    <property type="entry name" value="NADP_OxRdtase_dom"/>
</dbReference>
<dbReference type="RefSeq" id="WP_284220153.1">
    <property type="nucleotide sequence ID" value="NZ_BSOY01000002.1"/>
</dbReference>
<proteinExistence type="predicted"/>
<keyword evidence="4" id="KW-1185">Reference proteome</keyword>
<comment type="caution">
    <text evidence="3">The sequence shown here is derived from an EMBL/GenBank/DDBJ whole genome shotgun (WGS) entry which is preliminary data.</text>
</comment>
<evidence type="ECO:0000256" key="1">
    <source>
        <dbReference type="ARBA" id="ARBA00023002"/>
    </source>
</evidence>
<dbReference type="InterPro" id="IPR050523">
    <property type="entry name" value="AKR_Detox_Biosynth"/>
</dbReference>
<dbReference type="PRINTS" id="PR00069">
    <property type="entry name" value="ALDKETRDTASE"/>
</dbReference>
<accession>A0ABQ6BDZ6</accession>
<dbReference type="PANTHER" id="PTHR43364">
    <property type="entry name" value="NADH-SPECIFIC METHYLGLYOXAL REDUCTASE-RELATED"/>
    <property type="match status" value="1"/>
</dbReference>
<dbReference type="SUPFAM" id="SSF51430">
    <property type="entry name" value="NAD(P)-linked oxidoreductase"/>
    <property type="match status" value="1"/>
</dbReference>
<dbReference type="EMBL" id="BSOY01000002">
    <property type="protein sequence ID" value="GLS00186.1"/>
    <property type="molecule type" value="Genomic_DNA"/>
</dbReference>
<organism evidence="3 4">
    <name type="scientific">Brevundimonas denitrificans</name>
    <dbReference type="NCBI Taxonomy" id="1443434"/>
    <lineage>
        <taxon>Bacteria</taxon>
        <taxon>Pseudomonadati</taxon>
        <taxon>Pseudomonadota</taxon>
        <taxon>Alphaproteobacteria</taxon>
        <taxon>Caulobacterales</taxon>
        <taxon>Caulobacteraceae</taxon>
        <taxon>Brevundimonas</taxon>
    </lineage>
</organism>
<dbReference type="InterPro" id="IPR020471">
    <property type="entry name" value="AKR"/>
</dbReference>